<dbReference type="AlphaFoldDB" id="A0A938BL43"/>
<evidence type="ECO:0000313" key="2">
    <source>
        <dbReference type="EMBL" id="MBM3316664.1"/>
    </source>
</evidence>
<reference evidence="2" key="1">
    <citation type="submission" date="2019-03" db="EMBL/GenBank/DDBJ databases">
        <title>Lake Tanganyika Metagenome-Assembled Genomes (MAGs).</title>
        <authorList>
            <person name="Tran P."/>
        </authorList>
    </citation>
    <scope>NUCLEOTIDE SEQUENCE</scope>
    <source>
        <strain evidence="2">M_DeepCast_400m_m2_100</strain>
    </source>
</reference>
<feature type="transmembrane region" description="Helical" evidence="1">
    <location>
        <begin position="89"/>
        <end position="111"/>
    </location>
</feature>
<keyword evidence="1" id="KW-0472">Membrane</keyword>
<proteinExistence type="predicted"/>
<sequence length="114" mass="11455">MVVFPPPVTSSGSPAALELAQKISATIREYQQTHPGVSAGDIGDALRIAAQGRGAARRGPVAAAVVASLVVGVMIALGVMRAASRDSAAGALLPFFAVAVLLLAVLVAVAARRR</sequence>
<name>A0A938BL43_UNCEI</name>
<organism evidence="2 3">
    <name type="scientific">Eiseniibacteriota bacterium</name>
    <dbReference type="NCBI Taxonomy" id="2212470"/>
    <lineage>
        <taxon>Bacteria</taxon>
        <taxon>Candidatus Eiseniibacteriota</taxon>
    </lineage>
</organism>
<gene>
    <name evidence="2" type="ORF">FJY75_02320</name>
</gene>
<feature type="transmembrane region" description="Helical" evidence="1">
    <location>
        <begin position="61"/>
        <end position="83"/>
    </location>
</feature>
<evidence type="ECO:0000256" key="1">
    <source>
        <dbReference type="SAM" id="Phobius"/>
    </source>
</evidence>
<comment type="caution">
    <text evidence="2">The sequence shown here is derived from an EMBL/GenBank/DDBJ whole genome shotgun (WGS) entry which is preliminary data.</text>
</comment>
<keyword evidence="1" id="KW-1133">Transmembrane helix</keyword>
<dbReference type="EMBL" id="VGIY01000030">
    <property type="protein sequence ID" value="MBM3316664.1"/>
    <property type="molecule type" value="Genomic_DNA"/>
</dbReference>
<protein>
    <submittedName>
        <fullName evidence="2">Uncharacterized protein</fullName>
    </submittedName>
</protein>
<keyword evidence="1" id="KW-0812">Transmembrane</keyword>
<evidence type="ECO:0000313" key="3">
    <source>
        <dbReference type="Proteomes" id="UP000748308"/>
    </source>
</evidence>
<dbReference type="Proteomes" id="UP000748308">
    <property type="component" value="Unassembled WGS sequence"/>
</dbReference>
<accession>A0A938BL43</accession>